<reference evidence="4" key="1">
    <citation type="submission" date="2011-06" db="EMBL/GenBank/DDBJ databases">
        <authorList>
            <consortium name="US DOE Joint Genome Institute (JGI-PGF)"/>
            <person name="Lucas S."/>
            <person name="Han J."/>
            <person name="Lapidus A."/>
            <person name="Cheng J.-F."/>
            <person name="Goodwin L."/>
            <person name="Pitluck S."/>
            <person name="Peters L."/>
            <person name="Land M.L."/>
            <person name="Hauser L."/>
            <person name="Vogl K."/>
            <person name="Liu Z."/>
            <person name="Overmann J."/>
            <person name="Frigaard N.-U."/>
            <person name="Bryant D.A."/>
            <person name="Woyke T.J."/>
        </authorList>
    </citation>
    <scope>NUCLEOTIDE SEQUENCE [LARGE SCALE GENOMIC DNA]</scope>
    <source>
        <strain evidence="4">970</strain>
    </source>
</reference>
<dbReference type="InterPro" id="IPR002816">
    <property type="entry name" value="TraB/PrgY/GumN_fam"/>
</dbReference>
<evidence type="ECO:0000313" key="3">
    <source>
        <dbReference type="EMBL" id="EIC19568.1"/>
    </source>
</evidence>
<sequence>MESSPEIARTQDKASARDAPSEPLLKLSVGDTRVTLLGTAHVSRASVEKVRELLREPGVYSAVAVELCQSRYQALMEPDALAKLDLFAVIREKRAHMVAANLALSAYQQRLAEQIGVEPGAEQREAIDQARRLGLPILLIDREIGVTLRRAARNMGWFKRLNLFVGLLAGLLSRDQVTEDDIEALKQGDVLETAFSEFAENRQDLFEPLINERDRFMAARLREEIGQHDYGQVLAVIGAGHTKGVARELTGQVRSPAELIAELSLVPPVGALWRALPWLVVAVILGLFVRGFTQGADVGWDVIVDWVLINGGLSALGAALAGAHPLTVIGAFCAAPLTSLNPTIGAGMVAAAIELFLRRPRVADFRRLRDEVACWSGWWRNRVARILLVFVFSTIGSALGTYIAGFHLAARLFG</sequence>
<evidence type="ECO:0000313" key="4">
    <source>
        <dbReference type="Proteomes" id="UP000002964"/>
    </source>
</evidence>
<dbReference type="CDD" id="cd14726">
    <property type="entry name" value="TraB_PrgY-like"/>
    <property type="match status" value="1"/>
</dbReference>
<evidence type="ECO:0000256" key="2">
    <source>
        <dbReference type="SAM" id="Phobius"/>
    </source>
</evidence>
<name>H8Z5T4_9GAMM</name>
<feature type="transmembrane region" description="Helical" evidence="2">
    <location>
        <begin position="386"/>
        <end position="410"/>
    </location>
</feature>
<dbReference type="AlphaFoldDB" id="H8Z5T4"/>
<keyword evidence="2" id="KW-1133">Transmembrane helix</keyword>
<dbReference type="eggNOG" id="COG1916">
    <property type="taxonomic scope" value="Bacteria"/>
</dbReference>
<feature type="region of interest" description="Disordered" evidence="1">
    <location>
        <begin position="1"/>
        <end position="22"/>
    </location>
</feature>
<dbReference type="InterPro" id="IPR005230">
    <property type="entry name" value="TraB_bac"/>
</dbReference>
<keyword evidence="4" id="KW-1185">Reference proteome</keyword>
<dbReference type="Pfam" id="PF01963">
    <property type="entry name" value="TraB_PrgY_gumN"/>
    <property type="match status" value="1"/>
</dbReference>
<keyword evidence="2" id="KW-0472">Membrane</keyword>
<feature type="transmembrane region" description="Helical" evidence="2">
    <location>
        <begin position="271"/>
        <end position="290"/>
    </location>
</feature>
<gene>
    <name evidence="3" type="ORF">Thi970DRAFT_03148</name>
</gene>
<dbReference type="EMBL" id="JH603170">
    <property type="protein sequence ID" value="EIC19568.1"/>
    <property type="molecule type" value="Genomic_DNA"/>
</dbReference>
<dbReference type="Proteomes" id="UP000002964">
    <property type="component" value="Unassembled WGS sequence"/>
</dbReference>
<dbReference type="HOGENOM" id="CLU_032780_1_0_6"/>
<dbReference type="PANTHER" id="PTHR21530:SF7">
    <property type="entry name" value="TRAB DOMAIN-CONTAINING PROTEIN"/>
    <property type="match status" value="1"/>
</dbReference>
<keyword evidence="2" id="KW-0812">Transmembrane</keyword>
<feature type="transmembrane region" description="Helical" evidence="2">
    <location>
        <begin position="302"/>
        <end position="323"/>
    </location>
</feature>
<dbReference type="STRING" id="631362.Thi970DRAFT_03148"/>
<organism evidence="3 4">
    <name type="scientific">Thiorhodovibrio frisius</name>
    <dbReference type="NCBI Taxonomy" id="631362"/>
    <lineage>
        <taxon>Bacteria</taxon>
        <taxon>Pseudomonadati</taxon>
        <taxon>Pseudomonadota</taxon>
        <taxon>Gammaproteobacteria</taxon>
        <taxon>Chromatiales</taxon>
        <taxon>Chromatiaceae</taxon>
        <taxon>Thiorhodovibrio</taxon>
    </lineage>
</organism>
<dbReference type="InterPro" id="IPR046345">
    <property type="entry name" value="TraB_PrgY-like"/>
</dbReference>
<feature type="transmembrane region" description="Helical" evidence="2">
    <location>
        <begin position="329"/>
        <end position="357"/>
    </location>
</feature>
<proteinExistence type="predicted"/>
<feature type="compositionally biased region" description="Basic and acidic residues" evidence="1">
    <location>
        <begin position="9"/>
        <end position="20"/>
    </location>
</feature>
<reference evidence="3 4" key="2">
    <citation type="submission" date="2011-11" db="EMBL/GenBank/DDBJ databases">
        <authorList>
            <consortium name="US DOE Joint Genome Institute"/>
            <person name="Lucas S."/>
            <person name="Han J."/>
            <person name="Lapidus A."/>
            <person name="Cheng J.-F."/>
            <person name="Goodwin L."/>
            <person name="Pitluck S."/>
            <person name="Peters L."/>
            <person name="Ovchinnikova G."/>
            <person name="Zhang X."/>
            <person name="Detter J.C."/>
            <person name="Han C."/>
            <person name="Tapia R."/>
            <person name="Land M."/>
            <person name="Hauser L."/>
            <person name="Kyrpides N."/>
            <person name="Ivanova N."/>
            <person name="Pagani I."/>
            <person name="Vogl K."/>
            <person name="Liu Z."/>
            <person name="Overmann J."/>
            <person name="Frigaard N.-U."/>
            <person name="Bryant D."/>
            <person name="Woyke T."/>
        </authorList>
    </citation>
    <scope>NUCLEOTIDE SEQUENCE [LARGE SCALE GENOMIC DNA]</scope>
    <source>
        <strain evidence="3 4">970</strain>
    </source>
</reference>
<evidence type="ECO:0000256" key="1">
    <source>
        <dbReference type="SAM" id="MobiDB-lite"/>
    </source>
</evidence>
<dbReference type="NCBIfam" id="TIGR00261">
    <property type="entry name" value="traB"/>
    <property type="match status" value="1"/>
</dbReference>
<dbReference type="PANTHER" id="PTHR21530">
    <property type="entry name" value="PHEROMONE SHUTDOWN PROTEIN"/>
    <property type="match status" value="1"/>
</dbReference>
<protein>
    <submittedName>
        <fullName evidence="3">Pheromone shutdown-related protein TraB</fullName>
    </submittedName>
</protein>
<accession>H8Z5T4</accession>